<feature type="signal peptide" evidence="1">
    <location>
        <begin position="1"/>
        <end position="16"/>
    </location>
</feature>
<dbReference type="EMBL" id="KB445557">
    <property type="protein sequence ID" value="EMC95473.1"/>
    <property type="molecule type" value="Genomic_DNA"/>
</dbReference>
<protein>
    <submittedName>
        <fullName evidence="2">Uncharacterized protein</fullName>
    </submittedName>
</protein>
<dbReference type="eggNOG" id="ENOG502T2XC">
    <property type="taxonomic scope" value="Eukaryota"/>
</dbReference>
<proteinExistence type="predicted"/>
<name>M2MV67_BAUPA</name>
<evidence type="ECO:0000256" key="1">
    <source>
        <dbReference type="SAM" id="SignalP"/>
    </source>
</evidence>
<evidence type="ECO:0000313" key="3">
    <source>
        <dbReference type="Proteomes" id="UP000011761"/>
    </source>
</evidence>
<evidence type="ECO:0000313" key="2">
    <source>
        <dbReference type="EMBL" id="EMC95473.1"/>
    </source>
</evidence>
<dbReference type="RefSeq" id="XP_007677921.1">
    <property type="nucleotide sequence ID" value="XM_007679731.1"/>
</dbReference>
<keyword evidence="1" id="KW-0732">Signal</keyword>
<dbReference type="HOGENOM" id="CLU_1467964_0_0_1"/>
<dbReference type="Proteomes" id="UP000011761">
    <property type="component" value="Unassembled WGS sequence"/>
</dbReference>
<accession>M2MV67</accession>
<organism evidence="2 3">
    <name type="scientific">Baudoinia panamericana (strain UAMH 10762)</name>
    <name type="common">Angels' share fungus</name>
    <name type="synonym">Baudoinia compniacensis (strain UAMH 10762)</name>
    <dbReference type="NCBI Taxonomy" id="717646"/>
    <lineage>
        <taxon>Eukaryota</taxon>
        <taxon>Fungi</taxon>
        <taxon>Dikarya</taxon>
        <taxon>Ascomycota</taxon>
        <taxon>Pezizomycotina</taxon>
        <taxon>Dothideomycetes</taxon>
        <taxon>Dothideomycetidae</taxon>
        <taxon>Mycosphaerellales</taxon>
        <taxon>Teratosphaeriaceae</taxon>
        <taxon>Baudoinia</taxon>
    </lineage>
</organism>
<dbReference type="OMA" id="YIACVAN"/>
<dbReference type="OrthoDB" id="4820608at2759"/>
<dbReference type="KEGG" id="bcom:BAUCODRAFT_149440"/>
<feature type="chain" id="PRO_5004021766" evidence="1">
    <location>
        <begin position="17"/>
        <end position="210"/>
    </location>
</feature>
<keyword evidence="3" id="KW-1185">Reference proteome</keyword>
<dbReference type="AlphaFoldDB" id="M2MV67"/>
<reference evidence="2 3" key="1">
    <citation type="journal article" date="2012" name="PLoS Pathog.">
        <title>Diverse lifestyles and strategies of plant pathogenesis encoded in the genomes of eighteen Dothideomycetes fungi.</title>
        <authorList>
            <person name="Ohm R.A."/>
            <person name="Feau N."/>
            <person name="Henrissat B."/>
            <person name="Schoch C.L."/>
            <person name="Horwitz B.A."/>
            <person name="Barry K.W."/>
            <person name="Condon B.J."/>
            <person name="Copeland A.C."/>
            <person name="Dhillon B."/>
            <person name="Glaser F."/>
            <person name="Hesse C.N."/>
            <person name="Kosti I."/>
            <person name="LaButti K."/>
            <person name="Lindquist E.A."/>
            <person name="Lucas S."/>
            <person name="Salamov A.A."/>
            <person name="Bradshaw R.E."/>
            <person name="Ciuffetti L."/>
            <person name="Hamelin R.C."/>
            <person name="Kema G.H.J."/>
            <person name="Lawrence C."/>
            <person name="Scott J.A."/>
            <person name="Spatafora J.W."/>
            <person name="Turgeon B.G."/>
            <person name="de Wit P.J.G.M."/>
            <person name="Zhong S."/>
            <person name="Goodwin S.B."/>
            <person name="Grigoriev I.V."/>
        </authorList>
    </citation>
    <scope>NUCLEOTIDE SEQUENCE [LARGE SCALE GENOMIC DNA]</scope>
    <source>
        <strain evidence="2 3">UAMH 10762</strain>
    </source>
</reference>
<gene>
    <name evidence="2" type="ORF">BAUCODRAFT_149440</name>
</gene>
<dbReference type="GeneID" id="19108960"/>
<sequence length="210" mass="21855">MKTSAIVFSLLSGAFGAALDSRNYISYCKSYVDTYDDIPASTLLPTLTPVNIYNGLDYGGFLAAQPIVGTAGIVPKSLPNNAVATLSQDILELGSLSLNPFGTIAAASGTKSFNLVSFYFGCLLSSKTGAADLSEGCTVAVTGYYTNGQQAPEVTFAFAPTSPNAAPLNLATLPSTYTGLKNVTFGIANAAVQQQDTDFVVDNLVHCNYS</sequence>